<evidence type="ECO:0000256" key="1">
    <source>
        <dbReference type="SAM" id="MobiDB-lite"/>
    </source>
</evidence>
<dbReference type="Proteomes" id="UP000249614">
    <property type="component" value="Unassembled WGS sequence"/>
</dbReference>
<evidence type="ECO:0000313" key="2">
    <source>
        <dbReference type="EMBL" id="PZS90083.1"/>
    </source>
</evidence>
<dbReference type="EMBL" id="LXXM01000189">
    <property type="protein sequence ID" value="PZS90083.1"/>
    <property type="molecule type" value="Genomic_DNA"/>
</dbReference>
<comment type="caution">
    <text evidence="2">The sequence shown here is derived from an EMBL/GenBank/DDBJ whole genome shotgun (WGS) entry which is preliminary data.</text>
</comment>
<accession>A0A2W6I444</accession>
<proteinExistence type="predicted"/>
<name>A0A2W6I444_STEMA</name>
<evidence type="ECO:0000313" key="3">
    <source>
        <dbReference type="Proteomes" id="UP000249614"/>
    </source>
</evidence>
<protein>
    <submittedName>
        <fullName evidence="2">Uncharacterized protein</fullName>
    </submittedName>
</protein>
<feature type="region of interest" description="Disordered" evidence="1">
    <location>
        <begin position="50"/>
        <end position="76"/>
    </location>
</feature>
<dbReference type="AlphaFoldDB" id="A0A2W6I444"/>
<reference evidence="2 3" key="1">
    <citation type="submission" date="2016-05" db="EMBL/GenBank/DDBJ databases">
        <authorList>
            <person name="Lavstsen T."/>
            <person name="Jespersen J.S."/>
        </authorList>
    </citation>
    <scope>NUCLEOTIDE SEQUENCE [LARGE SCALE GENOMIC DNA]</scope>
    <source>
        <strain evidence="2 3">SM-5815</strain>
    </source>
</reference>
<gene>
    <name evidence="2" type="ORF">A7X83_11345</name>
</gene>
<organism evidence="2 3">
    <name type="scientific">Stenotrophomonas maltophilia</name>
    <name type="common">Pseudomonas maltophilia</name>
    <name type="synonym">Xanthomonas maltophilia</name>
    <dbReference type="NCBI Taxonomy" id="40324"/>
    <lineage>
        <taxon>Bacteria</taxon>
        <taxon>Pseudomonadati</taxon>
        <taxon>Pseudomonadota</taxon>
        <taxon>Gammaproteobacteria</taxon>
        <taxon>Lysobacterales</taxon>
        <taxon>Lysobacteraceae</taxon>
        <taxon>Stenotrophomonas</taxon>
        <taxon>Stenotrophomonas maltophilia group</taxon>
    </lineage>
</organism>
<sequence length="76" mass="8397">MSLLPVHVLEVASSIYGMDWDPQNEDPYLAAVERLVVSQRREALGTIAQDSRPATTAADLASPKEALARRNRSRCM</sequence>